<sequence>MLGTFNDDARGTPFLEASLQRTHVHARHSQQEIQTLGSLFVL</sequence>
<reference evidence="1" key="1">
    <citation type="submission" date="2015-12" db="EMBL/GenBank/DDBJ databases">
        <title>Update maize B73 reference genome by single molecule sequencing technologies.</title>
        <authorList>
            <consortium name="Maize Genome Sequencing Project"/>
            <person name="Ware D."/>
        </authorList>
    </citation>
    <scope>NUCLEOTIDE SEQUENCE</scope>
    <source>
        <tissue evidence="1">Seedling</tissue>
    </source>
</reference>
<accession>A0A1D6PWR4</accession>
<dbReference type="AlphaFoldDB" id="A0A1D6PWR4"/>
<gene>
    <name evidence="1" type="ORF">ZEAMMB73_Zm00001d049640</name>
</gene>
<dbReference type="EMBL" id="CM000780">
    <property type="protein sequence ID" value="AQK50975.1"/>
    <property type="molecule type" value="Genomic_DNA"/>
</dbReference>
<organism evidence="1">
    <name type="scientific">Zea mays</name>
    <name type="common">Maize</name>
    <dbReference type="NCBI Taxonomy" id="4577"/>
    <lineage>
        <taxon>Eukaryota</taxon>
        <taxon>Viridiplantae</taxon>
        <taxon>Streptophyta</taxon>
        <taxon>Embryophyta</taxon>
        <taxon>Tracheophyta</taxon>
        <taxon>Spermatophyta</taxon>
        <taxon>Magnoliopsida</taxon>
        <taxon>Liliopsida</taxon>
        <taxon>Poales</taxon>
        <taxon>Poaceae</taxon>
        <taxon>PACMAD clade</taxon>
        <taxon>Panicoideae</taxon>
        <taxon>Andropogonodae</taxon>
        <taxon>Andropogoneae</taxon>
        <taxon>Tripsacinae</taxon>
        <taxon>Zea</taxon>
    </lineage>
</organism>
<protein>
    <submittedName>
        <fullName evidence="1">Lysine histidine transporter 2</fullName>
    </submittedName>
</protein>
<name>A0A1D6PWR4_MAIZE</name>
<proteinExistence type="predicted"/>
<evidence type="ECO:0000313" key="1">
    <source>
        <dbReference type="EMBL" id="AQK50975.1"/>
    </source>
</evidence>